<dbReference type="InterPro" id="IPR050194">
    <property type="entry name" value="Glycosyltransferase_grp1"/>
</dbReference>
<evidence type="ECO:0000259" key="1">
    <source>
        <dbReference type="Pfam" id="PF00534"/>
    </source>
</evidence>
<dbReference type="InterPro" id="IPR001296">
    <property type="entry name" value="Glyco_trans_1"/>
</dbReference>
<dbReference type="AlphaFoldDB" id="A0A173YY91"/>
<feature type="domain" description="Glycosyl transferase family 1" evidence="1">
    <location>
        <begin position="185"/>
        <end position="306"/>
    </location>
</feature>
<organism evidence="2 3">
    <name type="scientific">Blautia obeum</name>
    <dbReference type="NCBI Taxonomy" id="40520"/>
    <lineage>
        <taxon>Bacteria</taxon>
        <taxon>Bacillati</taxon>
        <taxon>Bacillota</taxon>
        <taxon>Clostridia</taxon>
        <taxon>Lachnospirales</taxon>
        <taxon>Lachnospiraceae</taxon>
        <taxon>Blautia</taxon>
    </lineage>
</organism>
<dbReference type="PANTHER" id="PTHR45947">
    <property type="entry name" value="SULFOQUINOVOSYL TRANSFERASE SQD2"/>
    <property type="match status" value="1"/>
</dbReference>
<sequence>MKKRKVLFVVPNLRIGTGVTSVIINHYDKLIQEGYCVDFCLLQNRKSPLFTKIQEYGGHYYAMPSGKDGYPDKSKTPYFIKELIKKGNYEIIHTHIVGRFAVYVAYYAKIYHVPFRIYHAHNPRDIHDVKSYLASILFDNLNVMMNNYYLACSKDAGKSVFKDRKFEVIKNTIDANEFKFTKKKREECREELNITSNTFVVGTVCRISFQKNPYYLVDIFEKIQEIVQDAKLIWAGSGDLEGDIKQYIASKGLTHKVLLLGDSSDVSRLYAAMDAFVLPSRYEGLGIVYLEAQASGLETFASNIVPRDTEVTNLITYLQLNESPEFWAREIVKKKYTIAGRENYSKKIAEAGYDTALNNDLVEFYNKLK</sequence>
<dbReference type="Proteomes" id="UP000095447">
    <property type="component" value="Unassembled WGS sequence"/>
</dbReference>
<dbReference type="RefSeq" id="WP_055052902.1">
    <property type="nucleotide sequence ID" value="NZ_CYZA01000004.1"/>
</dbReference>
<evidence type="ECO:0000313" key="2">
    <source>
        <dbReference type="EMBL" id="CUN68470.1"/>
    </source>
</evidence>
<keyword evidence="2" id="KW-0328">Glycosyltransferase</keyword>
<dbReference type="EMBL" id="CYZA01000004">
    <property type="protein sequence ID" value="CUN68470.1"/>
    <property type="molecule type" value="Genomic_DNA"/>
</dbReference>
<dbReference type="Pfam" id="PF00534">
    <property type="entry name" value="Glycos_transf_1"/>
    <property type="match status" value="1"/>
</dbReference>
<reference evidence="2 3" key="1">
    <citation type="submission" date="2015-09" db="EMBL/GenBank/DDBJ databases">
        <authorList>
            <consortium name="Pathogen Informatics"/>
        </authorList>
    </citation>
    <scope>NUCLEOTIDE SEQUENCE [LARGE SCALE GENOMIC DNA]</scope>
    <source>
        <strain evidence="2 3">2789STDY5608838</strain>
    </source>
</reference>
<name>A0A173YY91_9FIRM</name>
<evidence type="ECO:0000313" key="3">
    <source>
        <dbReference type="Proteomes" id="UP000095447"/>
    </source>
</evidence>
<gene>
    <name evidence="2" type="primary">pimB</name>
    <name evidence="2" type="ORF">ERS852395_01031</name>
</gene>
<dbReference type="GO" id="GO:0016757">
    <property type="term" value="F:glycosyltransferase activity"/>
    <property type="evidence" value="ECO:0007669"/>
    <property type="project" value="UniProtKB-KW"/>
</dbReference>
<protein>
    <submittedName>
        <fullName evidence="2">GDP-mannose-dependent alpha-(1-6)-phosphatidylinositol monomannoside mannosyltransferase</fullName>
        <ecNumber evidence="2">2.4.1.57</ecNumber>
    </submittedName>
</protein>
<proteinExistence type="predicted"/>
<dbReference type="PANTHER" id="PTHR45947:SF3">
    <property type="entry name" value="SULFOQUINOVOSYL TRANSFERASE SQD2"/>
    <property type="match status" value="1"/>
</dbReference>
<dbReference type="Gene3D" id="3.40.50.2000">
    <property type="entry name" value="Glycogen Phosphorylase B"/>
    <property type="match status" value="2"/>
</dbReference>
<dbReference type="SUPFAM" id="SSF53756">
    <property type="entry name" value="UDP-Glycosyltransferase/glycogen phosphorylase"/>
    <property type="match status" value="1"/>
</dbReference>
<keyword evidence="2" id="KW-0808">Transferase</keyword>
<dbReference type="EC" id="2.4.1.57" evidence="2"/>
<accession>A0A173YY91</accession>